<proteinExistence type="inferred from homology"/>
<gene>
    <name evidence="5" type="ORF">CLAFUR5_10782</name>
</gene>
<dbReference type="SUPFAM" id="SSF51735">
    <property type="entry name" value="NAD(P)-binding Rossmann-fold domains"/>
    <property type="match status" value="1"/>
</dbReference>
<dbReference type="OrthoDB" id="2898618at2759"/>
<keyword evidence="4" id="KW-0812">Transmembrane</keyword>
<dbReference type="PROSITE" id="PS00061">
    <property type="entry name" value="ADH_SHORT"/>
    <property type="match status" value="1"/>
</dbReference>
<reference evidence="5" key="2">
    <citation type="journal article" date="2022" name="Microb. Genom.">
        <title>A chromosome-scale genome assembly of the tomato pathogen Cladosporium fulvum reveals a compartmentalized genome architecture and the presence of a dispensable chromosome.</title>
        <authorList>
            <person name="Zaccaron A.Z."/>
            <person name="Chen L.H."/>
            <person name="Samaras A."/>
            <person name="Stergiopoulos I."/>
        </authorList>
    </citation>
    <scope>NUCLEOTIDE SEQUENCE</scope>
    <source>
        <strain evidence="5">Race5_Kim</strain>
    </source>
</reference>
<keyword evidence="4" id="KW-1133">Transmembrane helix</keyword>
<evidence type="ECO:0000256" key="4">
    <source>
        <dbReference type="SAM" id="Phobius"/>
    </source>
</evidence>
<dbReference type="Pfam" id="PF13561">
    <property type="entry name" value="adh_short_C2"/>
    <property type="match status" value="1"/>
</dbReference>
<dbReference type="Gene3D" id="3.40.50.720">
    <property type="entry name" value="NAD(P)-binding Rossmann-like Domain"/>
    <property type="match status" value="1"/>
</dbReference>
<organism evidence="5 6">
    <name type="scientific">Passalora fulva</name>
    <name type="common">Tomato leaf mold</name>
    <name type="synonym">Cladosporium fulvum</name>
    <dbReference type="NCBI Taxonomy" id="5499"/>
    <lineage>
        <taxon>Eukaryota</taxon>
        <taxon>Fungi</taxon>
        <taxon>Dikarya</taxon>
        <taxon>Ascomycota</taxon>
        <taxon>Pezizomycotina</taxon>
        <taxon>Dothideomycetes</taxon>
        <taxon>Dothideomycetidae</taxon>
        <taxon>Mycosphaerellales</taxon>
        <taxon>Mycosphaerellaceae</taxon>
        <taxon>Fulvia</taxon>
    </lineage>
</organism>
<dbReference type="InterPro" id="IPR036291">
    <property type="entry name" value="NAD(P)-bd_dom_sf"/>
</dbReference>
<protein>
    <submittedName>
        <fullName evidence="5">Short-chain dehydrogenase/reductase</fullName>
    </submittedName>
</protein>
<dbReference type="KEGG" id="ffu:CLAFUR5_10782"/>
<dbReference type="InterPro" id="IPR052178">
    <property type="entry name" value="Sec_Metab_Biosynth_SDR"/>
</dbReference>
<accession>A0A9Q8USB3</accession>
<evidence type="ECO:0000256" key="3">
    <source>
        <dbReference type="ARBA" id="ARBA00023002"/>
    </source>
</evidence>
<keyword evidence="6" id="KW-1185">Reference proteome</keyword>
<reference evidence="5" key="1">
    <citation type="submission" date="2021-12" db="EMBL/GenBank/DDBJ databases">
        <authorList>
            <person name="Zaccaron A."/>
            <person name="Stergiopoulos I."/>
        </authorList>
    </citation>
    <scope>NUCLEOTIDE SEQUENCE</scope>
    <source>
        <strain evidence="5">Race5_Kim</strain>
    </source>
</reference>
<dbReference type="GeneID" id="71990660"/>
<dbReference type="GO" id="GO:0016491">
    <property type="term" value="F:oxidoreductase activity"/>
    <property type="evidence" value="ECO:0007669"/>
    <property type="project" value="UniProtKB-KW"/>
</dbReference>
<feature type="transmembrane region" description="Helical" evidence="4">
    <location>
        <begin position="15"/>
        <end position="33"/>
    </location>
</feature>
<evidence type="ECO:0000256" key="1">
    <source>
        <dbReference type="ARBA" id="ARBA00006484"/>
    </source>
</evidence>
<comment type="similarity">
    <text evidence="1">Belongs to the short-chain dehydrogenases/reductases (SDR) family.</text>
</comment>
<keyword evidence="3" id="KW-0560">Oxidoreductase</keyword>
<dbReference type="EMBL" id="CP090170">
    <property type="protein sequence ID" value="UJO20618.1"/>
    <property type="molecule type" value="Genomic_DNA"/>
</dbReference>
<dbReference type="AlphaFoldDB" id="A0A9Q8USB3"/>
<evidence type="ECO:0000256" key="2">
    <source>
        <dbReference type="ARBA" id="ARBA00022857"/>
    </source>
</evidence>
<dbReference type="InterPro" id="IPR020904">
    <property type="entry name" value="Sc_DH/Rdtase_CS"/>
</dbReference>
<dbReference type="PANTHER" id="PTHR43618">
    <property type="entry name" value="7-ALPHA-HYDROXYSTEROID DEHYDROGENASE"/>
    <property type="match status" value="1"/>
</dbReference>
<keyword evidence="2" id="KW-0521">NADP</keyword>
<dbReference type="PANTHER" id="PTHR43618:SF18">
    <property type="entry name" value="SHORT CHAIN DEHYDROGENASE_REDUCTASE FAMILY (AFU_ORTHOLOGUE AFUA_5G12480)"/>
    <property type="match status" value="1"/>
</dbReference>
<dbReference type="InterPro" id="IPR002347">
    <property type="entry name" value="SDR_fam"/>
</dbReference>
<dbReference type="RefSeq" id="XP_047764984.1">
    <property type="nucleotide sequence ID" value="XM_047909930.1"/>
</dbReference>
<dbReference type="Proteomes" id="UP000756132">
    <property type="component" value="Chromosome 8"/>
</dbReference>
<keyword evidence="4" id="KW-0472">Membrane</keyword>
<sequence>MHCLAPPPDDFTSTFHLHTTAVFSSAMAFLPLLHAGNQRKNTPQDAQILVTSSKEGYSRQLGHSFAYSTSKAAVNHLVRMLARTFAQDHFRIRVNLIAPGFFPSAMTEPLTRSLPAYQDSHGAFAGASCLPSSKNPSERTGSEEDFAAAVLFFASPAGAYLNGAELLLDGGQNLISS</sequence>
<evidence type="ECO:0000313" key="5">
    <source>
        <dbReference type="EMBL" id="UJO20618.1"/>
    </source>
</evidence>
<name>A0A9Q8USB3_PASFU</name>
<evidence type="ECO:0000313" key="6">
    <source>
        <dbReference type="Proteomes" id="UP000756132"/>
    </source>
</evidence>